<gene>
    <name evidence="1" type="primary">ppaX</name>
    <name evidence="1" type="ORF">ACFQ4Y_11180</name>
</gene>
<dbReference type="InterPro" id="IPR023214">
    <property type="entry name" value="HAD_sf"/>
</dbReference>
<organism evidence="1 2">
    <name type="scientific">Kroppenstedtia sanguinis</name>
    <dbReference type="NCBI Taxonomy" id="1380684"/>
    <lineage>
        <taxon>Bacteria</taxon>
        <taxon>Bacillati</taxon>
        <taxon>Bacillota</taxon>
        <taxon>Bacilli</taxon>
        <taxon>Bacillales</taxon>
        <taxon>Thermoactinomycetaceae</taxon>
        <taxon>Kroppenstedtia</taxon>
    </lineage>
</organism>
<comment type="caution">
    <text evidence="1">The sequence shown here is derived from an EMBL/GenBank/DDBJ whole genome shotgun (WGS) entry which is preliminary data.</text>
</comment>
<proteinExistence type="predicted"/>
<name>A0ABW4CDA1_9BACL</name>
<evidence type="ECO:0000313" key="1">
    <source>
        <dbReference type="EMBL" id="MFD1427471.1"/>
    </source>
</evidence>
<dbReference type="NCBIfam" id="NF009804">
    <property type="entry name" value="PRK13288.1"/>
    <property type="match status" value="1"/>
</dbReference>
<dbReference type="PRINTS" id="PR00413">
    <property type="entry name" value="HADHALOGNASE"/>
</dbReference>
<dbReference type="SUPFAM" id="SSF56784">
    <property type="entry name" value="HAD-like"/>
    <property type="match status" value="1"/>
</dbReference>
<dbReference type="SFLD" id="SFLDS00003">
    <property type="entry name" value="Haloacid_Dehalogenase"/>
    <property type="match status" value="1"/>
</dbReference>
<dbReference type="Pfam" id="PF13419">
    <property type="entry name" value="HAD_2"/>
    <property type="match status" value="1"/>
</dbReference>
<dbReference type="InterPro" id="IPR023198">
    <property type="entry name" value="PGP-like_dom2"/>
</dbReference>
<dbReference type="InterPro" id="IPR041492">
    <property type="entry name" value="HAD_2"/>
</dbReference>
<dbReference type="SFLD" id="SFLDG01129">
    <property type="entry name" value="C1.5:_HAD__Beta-PGM__Phosphata"/>
    <property type="match status" value="1"/>
</dbReference>
<dbReference type="PANTHER" id="PTHR43434:SF26">
    <property type="entry name" value="PYROPHOSPHATASE PPAX"/>
    <property type="match status" value="1"/>
</dbReference>
<keyword evidence="2" id="KW-1185">Reference proteome</keyword>
<dbReference type="InterPro" id="IPR036412">
    <property type="entry name" value="HAD-like_sf"/>
</dbReference>
<dbReference type="EMBL" id="JBHTNU010000010">
    <property type="protein sequence ID" value="MFD1427471.1"/>
    <property type="molecule type" value="Genomic_DNA"/>
</dbReference>
<accession>A0ABW4CDA1</accession>
<dbReference type="EC" id="3.6.1.1" evidence="1"/>
<dbReference type="Proteomes" id="UP001597282">
    <property type="component" value="Unassembled WGS sequence"/>
</dbReference>
<dbReference type="InterPro" id="IPR050155">
    <property type="entry name" value="HAD-like_hydrolase_sf"/>
</dbReference>
<keyword evidence="1" id="KW-0378">Hydrolase</keyword>
<sequence>MKFHTVLFDLDGTLLNTTPLILSSFLHTLRCHCPEKEIGEPEVMACLGEPLWDQMVRFGGEERAEAMVQTYREHNVAHHDDLVEAFPGVPEVLVELQKQGLDMAVVSNKQRQTVEMGLRLCQLEEFFAEVICFGEAEKAKPDGAPIRLAMDRLQAKPATTLMVGDSKYDLLAAQDADVSGAGVAWTVHGRESLLAYQPEFMLESMEDLYEIIGLPPMESDGKR</sequence>
<dbReference type="PANTHER" id="PTHR43434">
    <property type="entry name" value="PHOSPHOGLYCOLATE PHOSPHATASE"/>
    <property type="match status" value="1"/>
</dbReference>
<dbReference type="InterPro" id="IPR006439">
    <property type="entry name" value="HAD-SF_hydro_IA"/>
</dbReference>
<dbReference type="GO" id="GO:0004427">
    <property type="term" value="F:inorganic diphosphate phosphatase activity"/>
    <property type="evidence" value="ECO:0007669"/>
    <property type="project" value="UniProtKB-EC"/>
</dbReference>
<reference evidence="2" key="1">
    <citation type="journal article" date="2019" name="Int. J. Syst. Evol. Microbiol.">
        <title>The Global Catalogue of Microorganisms (GCM) 10K type strain sequencing project: providing services to taxonomists for standard genome sequencing and annotation.</title>
        <authorList>
            <consortium name="The Broad Institute Genomics Platform"/>
            <consortium name="The Broad Institute Genome Sequencing Center for Infectious Disease"/>
            <person name="Wu L."/>
            <person name="Ma J."/>
        </authorList>
    </citation>
    <scope>NUCLEOTIDE SEQUENCE [LARGE SCALE GENOMIC DNA]</scope>
    <source>
        <strain evidence="2">S1</strain>
    </source>
</reference>
<dbReference type="Gene3D" id="3.40.50.1000">
    <property type="entry name" value="HAD superfamily/HAD-like"/>
    <property type="match status" value="1"/>
</dbReference>
<dbReference type="Gene3D" id="1.10.150.240">
    <property type="entry name" value="Putative phosphatase, domain 2"/>
    <property type="match status" value="1"/>
</dbReference>
<protein>
    <submittedName>
        <fullName evidence="1">Pyrophosphatase PpaX</fullName>
        <ecNumber evidence="1">3.6.1.1</ecNumber>
    </submittedName>
</protein>
<dbReference type="RefSeq" id="WP_380165522.1">
    <property type="nucleotide sequence ID" value="NZ_JBHTNU010000010.1"/>
</dbReference>
<dbReference type="NCBIfam" id="TIGR01549">
    <property type="entry name" value="HAD-SF-IA-v1"/>
    <property type="match status" value="1"/>
</dbReference>
<evidence type="ECO:0000313" key="2">
    <source>
        <dbReference type="Proteomes" id="UP001597282"/>
    </source>
</evidence>